<organism evidence="4 5">
    <name type="scientific">Lolium multiflorum</name>
    <name type="common">Italian ryegrass</name>
    <name type="synonym">Lolium perenne subsp. multiflorum</name>
    <dbReference type="NCBI Taxonomy" id="4521"/>
    <lineage>
        <taxon>Eukaryota</taxon>
        <taxon>Viridiplantae</taxon>
        <taxon>Streptophyta</taxon>
        <taxon>Embryophyta</taxon>
        <taxon>Tracheophyta</taxon>
        <taxon>Spermatophyta</taxon>
        <taxon>Magnoliopsida</taxon>
        <taxon>Liliopsida</taxon>
        <taxon>Poales</taxon>
        <taxon>Poaceae</taxon>
        <taxon>BOP clade</taxon>
        <taxon>Pooideae</taxon>
        <taxon>Poodae</taxon>
        <taxon>Poeae</taxon>
        <taxon>Poeae Chloroplast Group 2 (Poeae type)</taxon>
        <taxon>Loliodinae</taxon>
        <taxon>Loliinae</taxon>
        <taxon>Lolium</taxon>
    </lineage>
</organism>
<feature type="domain" description="DUF4216" evidence="2">
    <location>
        <begin position="1329"/>
        <end position="1405"/>
    </location>
</feature>
<evidence type="ECO:0000313" key="5">
    <source>
        <dbReference type="Proteomes" id="UP001231189"/>
    </source>
</evidence>
<comment type="caution">
    <text evidence="4">The sequence shown here is derived from an EMBL/GenBank/DDBJ whole genome shotgun (WGS) entry which is preliminary data.</text>
</comment>
<dbReference type="InterPro" id="IPR025312">
    <property type="entry name" value="DUF4216"/>
</dbReference>
<feature type="compositionally biased region" description="Basic and acidic residues" evidence="1">
    <location>
        <begin position="297"/>
        <end position="308"/>
    </location>
</feature>
<dbReference type="Pfam" id="PF13952">
    <property type="entry name" value="DUF4216"/>
    <property type="match status" value="1"/>
</dbReference>
<dbReference type="PANTHER" id="PTHR48258:SF14">
    <property type="entry name" value="OS02G0583300 PROTEIN"/>
    <property type="match status" value="1"/>
</dbReference>
<feature type="region of interest" description="Disordered" evidence="1">
    <location>
        <begin position="1528"/>
        <end position="1581"/>
    </location>
</feature>
<proteinExistence type="predicted"/>
<dbReference type="PANTHER" id="PTHR48258">
    <property type="entry name" value="DUF4218 DOMAIN-CONTAINING PROTEIN-RELATED"/>
    <property type="match status" value="1"/>
</dbReference>
<dbReference type="Proteomes" id="UP001231189">
    <property type="component" value="Unassembled WGS sequence"/>
</dbReference>
<dbReference type="InterPro" id="IPR025452">
    <property type="entry name" value="DUF4218"/>
</dbReference>
<dbReference type="Pfam" id="PF13960">
    <property type="entry name" value="DUF4218"/>
    <property type="match status" value="1"/>
</dbReference>
<dbReference type="EMBL" id="JAUUTY010000468">
    <property type="protein sequence ID" value="KAK1601302.1"/>
    <property type="molecule type" value="Genomic_DNA"/>
</dbReference>
<feature type="compositionally biased region" description="Basic residues" evidence="1">
    <location>
        <begin position="346"/>
        <end position="357"/>
    </location>
</feature>
<feature type="region of interest" description="Disordered" evidence="1">
    <location>
        <begin position="265"/>
        <end position="395"/>
    </location>
</feature>
<feature type="compositionally biased region" description="Pro residues" evidence="1">
    <location>
        <begin position="380"/>
        <end position="394"/>
    </location>
</feature>
<keyword evidence="5" id="KW-1185">Reference proteome</keyword>
<evidence type="ECO:0000259" key="2">
    <source>
        <dbReference type="Pfam" id="PF13952"/>
    </source>
</evidence>
<sequence>MIIAAKLGILWNGTKSPHPKSLPRFFTRVMCRQKDDSVGQLLKKLATAHVPNKDSERASDADIGRKEAGFGPIVLASNHLSGRLGSAHLDPPELNIKEKQVTAHVPAKQHCSTDVQSSSDANVCRNKTEGCGTGEAKIRRLQKDLDVATWRNKEMNRGWNSTIQDGLHAVADLQKLVAGNLVTALADADVHEINWTILEQLRFEFDEDQEEVKHVLNSLFSDCLRQYRSRLKKKYFTGKITGSVPTISPFKQMTDKQWGDLVKHWSDPKNMAHGKEARARQRLRTAKTPARQGSSPHGKEARTAKSADKISSGRARATKTPGRLSPRSPARRHTHASRTPPPRSPRCARRYSRRRYRYSPPSRRLVAPHPRAIAARRQPPLLPTPAPPPEPPPLASLTLMPPPKEGKAQDKETMSMHLIKFGFTPSYRIWTYHGEKAKKRARKEVRQIQPRGEYDTGFDRCLENLANGNVPESPHVEVETPQDAETSEDPEENTKEYYEALFASQKPLHENTEVTQLDAIARLMALKCHRNLCRDGFDELLVIVGSLLPKGHLLPQNFYYSTKLLSDLKMSSQQIHACPKGCMLFREEHADTNYCIKCNSSRYFEVDRNGDGQKRQTTVAKNILRYLPVLPRIQRLFMTEDTAQQMRWAVEGNRYTDKMIHPSDGTAWKNFVKKFPLKAGDPRSVAVAISTDGFNPYGMSAAVYSCWPVFVIPMNLPPGVCMRSENMFVSMIIPGPKYPGKNMNVYLEPLVDDLVRGWEGRGIRTYDASKKEYFDMYVWYHTSLHDLPARALFCGWCTHGKWPCPQCRQAVTFFWLNKGGKYSCFDEARQFLERRHAYRSDVKSFKKGRVVRGPKPIPKTGTEIKAELDALKPSPDGNGFLGYGETHQWTHKPCLWKLPYFEFLELPHNIDVMHTEKNISEAIWSTIVDTEKTKDNIKARIDQEMWCDRPELNMQPPHGAKKTWTKPHAPFCLTKAQKREVFQWMKDSLFFPDGFAANWMRGLNIETLRVQGLKSHDYHIWLERIMPVMIRGYVPEKTWRVLARLSFFFRQICARELDTKVIEKLDEEAPVLLCDLEKIFPPGFFNPMQHMILHLAEECLKGGPNWGRWQFGPERETQKLRQMTGNKCKIEASIAEAVLNVEVANFTTKHYDPNIPTKHNPVLRYNAANNEEVPKLSIFVGLGGKSSGSKPYRTDLQERTLIHSYVLNTMVEVKPYIEQFKAIHWKNTHREPTPEESKQIFDKGGGFGFSSWFCNLARTDKEMKSELRKIARGFDHSLEAFNSYDVNGYRFQTHKYTTSRPNAKTINSGVVCQGDDGLHYYGRVEDIYELNYGFQKGLNPVVFKCHWFDPRRVRRDPEIGLVEVERNSVYKGEDVYILATQAFQVFYLPYACRNPTKRLHGWDVVMTVPSRNRPPPPNKDDYRRVDPSAKSVEFYQEEGLPGHFTIALPTIDDMVVDDEQEDAGMDGDNAEDEAEDVCAPEDLSLLEAFRAGIDLDADGPPPGFIDDYWFAEPDDDEETRKREMNHIATGTAPSLNGELVPPHGSSSGDEDGGGDGSGVDGEAFRGTSPSGRCRTETPVPQILASRWRRLEGFA</sequence>
<evidence type="ECO:0000256" key="1">
    <source>
        <dbReference type="SAM" id="MobiDB-lite"/>
    </source>
</evidence>
<feature type="domain" description="DUF4218" evidence="3">
    <location>
        <begin position="1052"/>
        <end position="1164"/>
    </location>
</feature>
<dbReference type="Pfam" id="PF02992">
    <property type="entry name" value="Transposase_21"/>
    <property type="match status" value="1"/>
</dbReference>
<evidence type="ECO:0008006" key="6">
    <source>
        <dbReference type="Google" id="ProtNLM"/>
    </source>
</evidence>
<feature type="region of interest" description="Disordered" evidence="1">
    <location>
        <begin position="466"/>
        <end position="493"/>
    </location>
</feature>
<accession>A0AAD8QGZ0</accession>
<feature type="compositionally biased region" description="Acidic residues" evidence="1">
    <location>
        <begin position="480"/>
        <end position="491"/>
    </location>
</feature>
<gene>
    <name evidence="4" type="ORF">QYE76_018394</name>
</gene>
<name>A0AAD8QGZ0_LOLMU</name>
<reference evidence="4" key="1">
    <citation type="submission" date="2023-07" db="EMBL/GenBank/DDBJ databases">
        <title>A chromosome-level genome assembly of Lolium multiflorum.</title>
        <authorList>
            <person name="Chen Y."/>
            <person name="Copetti D."/>
            <person name="Kolliker R."/>
            <person name="Studer B."/>
        </authorList>
    </citation>
    <scope>NUCLEOTIDE SEQUENCE</scope>
    <source>
        <strain evidence="4">02402/16</strain>
        <tissue evidence="4">Leaf</tissue>
    </source>
</reference>
<evidence type="ECO:0000259" key="3">
    <source>
        <dbReference type="Pfam" id="PF13960"/>
    </source>
</evidence>
<evidence type="ECO:0000313" key="4">
    <source>
        <dbReference type="EMBL" id="KAK1601302.1"/>
    </source>
</evidence>
<protein>
    <recommendedName>
        <fullName evidence="6">Transposon protein, putative, CACTA, En/Spm sub-class</fullName>
    </recommendedName>
</protein>
<dbReference type="InterPro" id="IPR004242">
    <property type="entry name" value="Transposase_21"/>
</dbReference>